<dbReference type="PROSITE" id="PS51354">
    <property type="entry name" value="GLUTAREDOXIN_2"/>
    <property type="match status" value="1"/>
</dbReference>
<gene>
    <name evidence="2" type="ORF">CEW83_14930</name>
</gene>
<dbReference type="EMBL" id="CP022187">
    <property type="protein sequence ID" value="AWI77745.1"/>
    <property type="molecule type" value="Genomic_DNA"/>
</dbReference>
<proteinExistence type="predicted"/>
<dbReference type="KEGG" id="acom:CEW83_14930"/>
<sequence length="130" mass="14941">MKVVIRAFFKTLRLVIGPMILLWEMITRPKGVSRPAEEQGKVDRECGMLALYEFKTCPFCIKVRQEMRRLSLPIERRDAQQPGSVREELVRGGGQAKVPCLRVSDKAGNSKWLYESDEIIAYLRGRFAPQ</sequence>
<protein>
    <submittedName>
        <fullName evidence="2">Glutaredoxin</fullName>
    </submittedName>
</protein>
<dbReference type="InterPro" id="IPR004045">
    <property type="entry name" value="Glutathione_S-Trfase_N"/>
</dbReference>
<dbReference type="RefSeq" id="WP_108951445.1">
    <property type="nucleotide sequence ID" value="NZ_CP022187.1"/>
</dbReference>
<evidence type="ECO:0000313" key="3">
    <source>
        <dbReference type="Proteomes" id="UP000244930"/>
    </source>
</evidence>
<dbReference type="Proteomes" id="UP000244930">
    <property type="component" value="Chromosome"/>
</dbReference>
<dbReference type="Pfam" id="PF13417">
    <property type="entry name" value="GST_N_3"/>
    <property type="match status" value="1"/>
</dbReference>
<dbReference type="Gene3D" id="3.40.30.10">
    <property type="entry name" value="Glutaredoxin"/>
    <property type="match status" value="1"/>
</dbReference>
<reference evidence="2 3" key="1">
    <citation type="submission" date="2017-06" db="EMBL/GenBank/DDBJ databases">
        <title>Azoarcus.</title>
        <authorList>
            <person name="Woo J.-H."/>
            <person name="Kim H.-S."/>
        </authorList>
    </citation>
    <scope>NUCLEOTIDE SEQUENCE [LARGE SCALE GENOMIC DNA]</scope>
    <source>
        <strain evidence="2 3">TSPY31</strain>
    </source>
</reference>
<evidence type="ECO:0000313" key="2">
    <source>
        <dbReference type="EMBL" id="AWI77745.1"/>
    </source>
</evidence>
<feature type="domain" description="GST N-terminal" evidence="1">
    <location>
        <begin position="51"/>
        <end position="128"/>
    </location>
</feature>
<dbReference type="AlphaFoldDB" id="A0A2U8GZ68"/>
<keyword evidence="3" id="KW-1185">Reference proteome</keyword>
<accession>A0A2U8GZ68</accession>
<evidence type="ECO:0000259" key="1">
    <source>
        <dbReference type="Pfam" id="PF13417"/>
    </source>
</evidence>
<organism evidence="2 3">
    <name type="scientific">Parazoarcus communis</name>
    <dbReference type="NCBI Taxonomy" id="41977"/>
    <lineage>
        <taxon>Bacteria</taxon>
        <taxon>Pseudomonadati</taxon>
        <taxon>Pseudomonadota</taxon>
        <taxon>Betaproteobacteria</taxon>
        <taxon>Rhodocyclales</taxon>
        <taxon>Zoogloeaceae</taxon>
        <taxon>Parazoarcus</taxon>
    </lineage>
</organism>
<dbReference type="SUPFAM" id="SSF52833">
    <property type="entry name" value="Thioredoxin-like"/>
    <property type="match status" value="1"/>
</dbReference>
<dbReference type="InterPro" id="IPR036249">
    <property type="entry name" value="Thioredoxin-like_sf"/>
</dbReference>
<name>A0A2U8GZ68_9RHOO</name>